<reference evidence="3" key="1">
    <citation type="journal article" date="2019" name="Int. J. Syst. Evol. Microbiol.">
        <title>The Global Catalogue of Microorganisms (GCM) 10K type strain sequencing project: providing services to taxonomists for standard genome sequencing and annotation.</title>
        <authorList>
            <consortium name="The Broad Institute Genomics Platform"/>
            <consortium name="The Broad Institute Genome Sequencing Center for Infectious Disease"/>
            <person name="Wu L."/>
            <person name="Ma J."/>
        </authorList>
    </citation>
    <scope>NUCLEOTIDE SEQUENCE [LARGE SCALE GENOMIC DNA]</scope>
    <source>
        <strain evidence="3">KCTC 23917</strain>
    </source>
</reference>
<dbReference type="EMBL" id="BMYU01000011">
    <property type="protein sequence ID" value="GGX52197.1"/>
    <property type="molecule type" value="Genomic_DNA"/>
</dbReference>
<protein>
    <submittedName>
        <fullName evidence="2">Uncharacterized protein</fullName>
    </submittedName>
</protein>
<keyword evidence="3" id="KW-1185">Reference proteome</keyword>
<feature type="transmembrane region" description="Helical" evidence="1">
    <location>
        <begin position="94"/>
        <end position="112"/>
    </location>
</feature>
<keyword evidence="1" id="KW-0812">Transmembrane</keyword>
<feature type="transmembrane region" description="Helical" evidence="1">
    <location>
        <begin position="16"/>
        <end position="33"/>
    </location>
</feature>
<gene>
    <name evidence="2" type="ORF">GCM10010946_33530</name>
</gene>
<name>A0ABQ2Y2F2_9BURK</name>
<evidence type="ECO:0000256" key="1">
    <source>
        <dbReference type="SAM" id="Phobius"/>
    </source>
</evidence>
<sequence>MHPVIQKTFGGLSKEYYFRQFVFGLLFPTIVVFMTGQAKVATPIFSYVLFVVNSLLYPYSRFVYESVIGFIVGKNVFYVNAIFMLIVKLITMTLCWAFAIFIAPVGLAYLYFANSK</sequence>
<dbReference type="Proteomes" id="UP000653343">
    <property type="component" value="Unassembled WGS sequence"/>
</dbReference>
<keyword evidence="1" id="KW-0472">Membrane</keyword>
<evidence type="ECO:0000313" key="2">
    <source>
        <dbReference type="EMBL" id="GGX52197.1"/>
    </source>
</evidence>
<dbReference type="RefSeq" id="WP_229793237.1">
    <property type="nucleotide sequence ID" value="NZ_BMYU01000011.1"/>
</dbReference>
<evidence type="ECO:0000313" key="3">
    <source>
        <dbReference type="Proteomes" id="UP000653343"/>
    </source>
</evidence>
<feature type="transmembrane region" description="Helical" evidence="1">
    <location>
        <begin position="66"/>
        <end position="87"/>
    </location>
</feature>
<accession>A0ABQ2Y2F2</accession>
<keyword evidence="1" id="KW-1133">Transmembrane helix</keyword>
<organism evidence="2 3">
    <name type="scientific">Undibacterium squillarum</name>
    <dbReference type="NCBI Taxonomy" id="1131567"/>
    <lineage>
        <taxon>Bacteria</taxon>
        <taxon>Pseudomonadati</taxon>
        <taxon>Pseudomonadota</taxon>
        <taxon>Betaproteobacteria</taxon>
        <taxon>Burkholderiales</taxon>
        <taxon>Oxalobacteraceae</taxon>
        <taxon>Undibacterium</taxon>
    </lineage>
</organism>
<proteinExistence type="predicted"/>
<feature type="transmembrane region" description="Helical" evidence="1">
    <location>
        <begin position="40"/>
        <end position="60"/>
    </location>
</feature>
<comment type="caution">
    <text evidence="2">The sequence shown here is derived from an EMBL/GenBank/DDBJ whole genome shotgun (WGS) entry which is preliminary data.</text>
</comment>